<name>A0A2Z6ZYG8_9LAMI</name>
<keyword evidence="4" id="KW-1185">Reference proteome</keyword>
<protein>
    <recommendedName>
        <fullName evidence="5">Retrotransposon gag domain-containing protein</fullName>
    </recommendedName>
</protein>
<evidence type="ECO:0008006" key="5">
    <source>
        <dbReference type="Google" id="ProtNLM"/>
    </source>
</evidence>
<evidence type="ECO:0000313" key="2">
    <source>
        <dbReference type="EMBL" id="KZV14304.1"/>
    </source>
</evidence>
<proteinExistence type="predicted"/>
<reference evidence="2" key="2">
    <citation type="submission" date="2016-02" db="EMBL/GenBank/DDBJ databases">
        <authorList>
            <person name="Alioto T."/>
            <person name="Alioto T."/>
        </authorList>
    </citation>
    <scope>NUCLEOTIDE SEQUENCE</scope>
</reference>
<reference evidence="2 4" key="1">
    <citation type="journal article" date="2015" name="Proc. Natl. Acad. Sci. U.S.A.">
        <title>The resurrection genome of Boea hygrometrica: A blueprint for survival of dehydration.</title>
        <authorList>
            <person name="Xiao L."/>
            <person name="Yang G."/>
            <person name="Zhang L."/>
            <person name="Yang X."/>
            <person name="Zhao S."/>
            <person name="Ji Z."/>
            <person name="Zhou Q."/>
            <person name="Hu M."/>
            <person name="Wang Y."/>
            <person name="Chen M."/>
            <person name="Xu Y."/>
            <person name="Jin H."/>
            <person name="Xiao X."/>
            <person name="Hu G."/>
            <person name="Bao F."/>
            <person name="Hu Y."/>
            <person name="Wan P."/>
            <person name="Li L."/>
            <person name="Deng X."/>
            <person name="Kuang T."/>
            <person name="Xiang C."/>
            <person name="Zhu J.K."/>
            <person name="Oliver M.J."/>
            <person name="He Y."/>
        </authorList>
    </citation>
    <scope>NUCLEOTIDE SEQUENCE [LARGE SCALE GENOMIC DNA]</scope>
    <source>
        <strain evidence="4">cv. XS01</strain>
    </source>
</reference>
<sequence>MSPRKRDRVVRKVVGESRAPESDEDVAQQRVPLCRISGQTEAGVEEVWLEHMEELFDTIEFSEEKRLKLAVLQLREHERWWKGTSRVIHETGVLITWESLCAAFRREYTPESLRHRTLKLRAFKSHCENQHATINHIAPKIISARSNAASWSHDLIVKSELK</sequence>
<feature type="region of interest" description="Disordered" evidence="1">
    <location>
        <begin position="1"/>
        <end position="25"/>
    </location>
</feature>
<dbReference type="AlphaFoldDB" id="A0A2Z6ZYG8"/>
<accession>A0A2Z6ZYG8</accession>
<feature type="compositionally biased region" description="Basic residues" evidence="1">
    <location>
        <begin position="1"/>
        <end position="11"/>
    </location>
</feature>
<organism evidence="2 4">
    <name type="scientific">Dorcoceras hygrometricum</name>
    <dbReference type="NCBI Taxonomy" id="472368"/>
    <lineage>
        <taxon>Eukaryota</taxon>
        <taxon>Viridiplantae</taxon>
        <taxon>Streptophyta</taxon>
        <taxon>Embryophyta</taxon>
        <taxon>Tracheophyta</taxon>
        <taxon>Spermatophyta</taxon>
        <taxon>Magnoliopsida</taxon>
        <taxon>eudicotyledons</taxon>
        <taxon>Gunneridae</taxon>
        <taxon>Pentapetalae</taxon>
        <taxon>asterids</taxon>
        <taxon>lamiids</taxon>
        <taxon>Lamiales</taxon>
        <taxon>Gesneriaceae</taxon>
        <taxon>Didymocarpoideae</taxon>
        <taxon>Trichosporeae</taxon>
        <taxon>Loxocarpinae</taxon>
        <taxon>Dorcoceras</taxon>
    </lineage>
</organism>
<gene>
    <name evidence="3" type="ORF">F511_38648</name>
    <name evidence="2" type="ORF">F511_43751</name>
</gene>
<evidence type="ECO:0000313" key="4">
    <source>
        <dbReference type="Proteomes" id="UP000250235"/>
    </source>
</evidence>
<dbReference type="OrthoDB" id="911683at2759"/>
<dbReference type="EMBL" id="KV020937">
    <property type="protein sequence ID" value="KZV14304.1"/>
    <property type="molecule type" value="Genomic_DNA"/>
</dbReference>
<dbReference type="Proteomes" id="UP000250235">
    <property type="component" value="Unassembled WGS sequence"/>
</dbReference>
<evidence type="ECO:0000256" key="1">
    <source>
        <dbReference type="SAM" id="MobiDB-lite"/>
    </source>
</evidence>
<evidence type="ECO:0000313" key="3">
    <source>
        <dbReference type="EMBL" id="KZV50313.1"/>
    </source>
</evidence>
<dbReference type="EMBL" id="KQ992476">
    <property type="protein sequence ID" value="KZV50313.1"/>
    <property type="molecule type" value="Genomic_DNA"/>
</dbReference>